<dbReference type="Proteomes" id="UP001065322">
    <property type="component" value="Chromosome"/>
</dbReference>
<evidence type="ECO:0000313" key="5">
    <source>
        <dbReference type="Proteomes" id="UP001065322"/>
    </source>
</evidence>
<dbReference type="InterPro" id="IPR007470">
    <property type="entry name" value="HemX"/>
</dbReference>
<keyword evidence="3" id="KW-1133">Transmembrane helix</keyword>
<gene>
    <name evidence="4" type="ORF">HUF19_00315</name>
</gene>
<accession>A0ABY6A463</accession>
<dbReference type="PANTHER" id="PTHR38043:SF1">
    <property type="entry name" value="PROTEIN HEMX"/>
    <property type="match status" value="1"/>
</dbReference>
<keyword evidence="1" id="KW-0175">Coiled coil</keyword>
<dbReference type="RefSeq" id="WP_260997984.1">
    <property type="nucleotide sequence ID" value="NZ_CP054475.1"/>
</dbReference>
<evidence type="ECO:0000256" key="2">
    <source>
        <dbReference type="SAM" id="MobiDB-lite"/>
    </source>
</evidence>
<keyword evidence="5" id="KW-1185">Reference proteome</keyword>
<evidence type="ECO:0000313" key="4">
    <source>
        <dbReference type="EMBL" id="UXD85986.1"/>
    </source>
</evidence>
<reference evidence="5" key="1">
    <citation type="submission" date="2020-06" db="EMBL/GenBank/DDBJ databases">
        <title>Thalassolituus marinus alknpb1M-1, a hydrocarbon-degrading bacterium isolated from the deep-sea overlying water using an in-situ strategy from the South China Sea basin.</title>
        <authorList>
            <person name="Dong C."/>
            <person name="Chen Y."/>
            <person name="Shao Z."/>
        </authorList>
    </citation>
    <scope>NUCLEOTIDE SEQUENCE [LARGE SCALE GENOMIC DNA]</scope>
    <source>
        <strain evidence="5">alknpb1M-1</strain>
    </source>
</reference>
<keyword evidence="3" id="KW-0812">Transmembrane</keyword>
<organism evidence="4 5">
    <name type="scientific">Thalassolituus hydrocarboniclasticus</name>
    <dbReference type="NCBI Taxonomy" id="2742796"/>
    <lineage>
        <taxon>Bacteria</taxon>
        <taxon>Pseudomonadati</taxon>
        <taxon>Pseudomonadota</taxon>
        <taxon>Gammaproteobacteria</taxon>
        <taxon>Oceanospirillales</taxon>
        <taxon>Oceanospirillaceae</taxon>
        <taxon>Thalassolituus</taxon>
    </lineage>
</organism>
<dbReference type="EMBL" id="CP054475">
    <property type="protein sequence ID" value="UXD85986.1"/>
    <property type="molecule type" value="Genomic_DNA"/>
</dbReference>
<evidence type="ECO:0000256" key="3">
    <source>
        <dbReference type="SAM" id="Phobius"/>
    </source>
</evidence>
<sequence>MTTEQKGTDNQSAADAPVAKPVKARAAKEKAPASSAQRNGPHPLSWINLVLMLGLFALAAYAGWLSWAQQQNTAAELAVLRDRVDQAQNNAAALSAKEAELLAQAKALNEQSAQLQEQVAHNTDRLGKLPGAERQDWLLAEAEYLLRMANQRLQLERDWDGALSMLQAADNVLTETRNPRLSPVRATLAKEMLALRTAPAIDLTGAVLRVQALQEQITQLPWIPDRLIADQPVAETASAADESANTTDSATDKWWQGITSTLQGVIRIRERSAPVAAPLTPDQQYYLQQNMHLMLEQAQVALLRQQADLYQHSLKRVAGWLQDYLIIDDERTRAAHAALKELQQWNVAPALPDISRSLQQLQSLVEQQRRGTVMPAAEDAA</sequence>
<feature type="transmembrane region" description="Helical" evidence="3">
    <location>
        <begin position="46"/>
        <end position="67"/>
    </location>
</feature>
<proteinExistence type="predicted"/>
<dbReference type="PANTHER" id="PTHR38043">
    <property type="entry name" value="PROTEIN HEMX"/>
    <property type="match status" value="1"/>
</dbReference>
<dbReference type="Pfam" id="PF04375">
    <property type="entry name" value="HemX"/>
    <property type="match status" value="1"/>
</dbReference>
<feature type="coiled-coil region" evidence="1">
    <location>
        <begin position="70"/>
        <end position="125"/>
    </location>
</feature>
<feature type="region of interest" description="Disordered" evidence="2">
    <location>
        <begin position="1"/>
        <end position="39"/>
    </location>
</feature>
<keyword evidence="3" id="KW-0472">Membrane</keyword>
<name>A0ABY6A463_9GAMM</name>
<feature type="compositionally biased region" description="Polar residues" evidence="2">
    <location>
        <begin position="1"/>
        <end position="11"/>
    </location>
</feature>
<feature type="compositionally biased region" description="Low complexity" evidence="2">
    <location>
        <begin position="12"/>
        <end position="21"/>
    </location>
</feature>
<protein>
    <submittedName>
        <fullName evidence="4">Uroporphyrinogen-III C-methyltransferase</fullName>
    </submittedName>
</protein>
<evidence type="ECO:0000256" key="1">
    <source>
        <dbReference type="SAM" id="Coils"/>
    </source>
</evidence>